<reference evidence="2 3" key="1">
    <citation type="submission" date="2016-11" db="EMBL/GenBank/DDBJ databases">
        <authorList>
            <person name="Jaros S."/>
            <person name="Januszkiewicz K."/>
            <person name="Wedrychowicz H."/>
        </authorList>
    </citation>
    <scope>NUCLEOTIDE SEQUENCE [LARGE SCALE GENOMIC DNA]</scope>
    <source>
        <strain evidence="2 3">IBRC-M 10683</strain>
    </source>
</reference>
<feature type="transmembrane region" description="Helical" evidence="1">
    <location>
        <begin position="209"/>
        <end position="228"/>
    </location>
</feature>
<dbReference type="PANTHER" id="PTHR38457:SF1">
    <property type="entry name" value="REGULATOR ABRB-RELATED"/>
    <property type="match status" value="1"/>
</dbReference>
<dbReference type="EMBL" id="FQVW01000028">
    <property type="protein sequence ID" value="SHG36302.1"/>
    <property type="molecule type" value="Genomic_DNA"/>
</dbReference>
<evidence type="ECO:0008006" key="4">
    <source>
        <dbReference type="Google" id="ProtNLM"/>
    </source>
</evidence>
<dbReference type="GO" id="GO:0010468">
    <property type="term" value="P:regulation of gene expression"/>
    <property type="evidence" value="ECO:0007669"/>
    <property type="project" value="InterPro"/>
</dbReference>
<feature type="transmembrane region" description="Helical" evidence="1">
    <location>
        <begin position="59"/>
        <end position="75"/>
    </location>
</feature>
<evidence type="ECO:0000313" key="2">
    <source>
        <dbReference type="EMBL" id="SHG36302.1"/>
    </source>
</evidence>
<dbReference type="Pfam" id="PF05145">
    <property type="entry name" value="AbrB"/>
    <property type="match status" value="1"/>
</dbReference>
<dbReference type="InterPro" id="IPR017516">
    <property type="entry name" value="AbrB_dup"/>
</dbReference>
<sequence length="358" mass="38775">MKKKQVFSIVETIIIAFLGGMLFYFIQLPLPWVLGSLIAVSLWQGFFKRKMVVPEAIKNGGFAILGISFGLYFTAETFQTILPYLIPYLLLTIVLIVVSVVLGFMVTKWIKIDPVTSVFSCIPGGLSEMALASESLSAKSSLVVIFQTIRLLTVLFTIPAAMTLIFAGNETELVEAVATNSQTTSILEYMWFFIPAIIALLIKDKLPAGIIIGALGITAIMNVSGIQLPTLPQQLIILGQIAVGASLGKKILFRDLKLGGKLSFYYLGLSLLIILTSAGLGLLLAYFSPLSVTTSILSIAPGGLFEMVITATEIGGDPAIVSALQLMRILIIVLFVPPVLGWFFRRKPPANLKLDEIS</sequence>
<protein>
    <recommendedName>
        <fullName evidence="4">Membrane protein AbrB duplication</fullName>
    </recommendedName>
</protein>
<dbReference type="PIRSF" id="PIRSF038991">
    <property type="entry name" value="Protein_AbrB"/>
    <property type="match status" value="1"/>
</dbReference>
<keyword evidence="1" id="KW-1133">Transmembrane helix</keyword>
<feature type="transmembrane region" description="Helical" evidence="1">
    <location>
        <begin position="7"/>
        <end position="26"/>
    </location>
</feature>
<dbReference type="NCBIfam" id="TIGR03082">
    <property type="entry name" value="Gneg_AbrB_dup"/>
    <property type="match status" value="2"/>
</dbReference>
<dbReference type="RefSeq" id="WP_072891041.1">
    <property type="nucleotide sequence ID" value="NZ_FQVW01000028.1"/>
</dbReference>
<keyword evidence="3" id="KW-1185">Reference proteome</keyword>
<feature type="transmembrane region" description="Helical" evidence="1">
    <location>
        <begin position="326"/>
        <end position="344"/>
    </location>
</feature>
<dbReference type="GO" id="GO:0016020">
    <property type="term" value="C:membrane"/>
    <property type="evidence" value="ECO:0007669"/>
    <property type="project" value="InterPro"/>
</dbReference>
<feature type="transmembrane region" description="Helical" evidence="1">
    <location>
        <begin position="186"/>
        <end position="202"/>
    </location>
</feature>
<dbReference type="InterPro" id="IPR007820">
    <property type="entry name" value="AbrB_fam"/>
</dbReference>
<feature type="transmembrane region" description="Helical" evidence="1">
    <location>
        <begin position="32"/>
        <end position="47"/>
    </location>
</feature>
<dbReference type="PANTHER" id="PTHR38457">
    <property type="entry name" value="REGULATOR ABRB-RELATED"/>
    <property type="match status" value="1"/>
</dbReference>
<evidence type="ECO:0000256" key="1">
    <source>
        <dbReference type="SAM" id="Phobius"/>
    </source>
</evidence>
<feature type="transmembrane region" description="Helical" evidence="1">
    <location>
        <begin position="142"/>
        <end position="166"/>
    </location>
</feature>
<dbReference type="AlphaFoldDB" id="A0A1M5J6Y4"/>
<evidence type="ECO:0000313" key="3">
    <source>
        <dbReference type="Proteomes" id="UP000183988"/>
    </source>
</evidence>
<dbReference type="OrthoDB" id="5460360at2"/>
<feature type="transmembrane region" description="Helical" evidence="1">
    <location>
        <begin position="81"/>
        <end position="106"/>
    </location>
</feature>
<dbReference type="Proteomes" id="UP000183988">
    <property type="component" value="Unassembled WGS sequence"/>
</dbReference>
<keyword evidence="1" id="KW-0472">Membrane</keyword>
<dbReference type="STRING" id="930117.SAMN05216225_102834"/>
<keyword evidence="1" id="KW-0812">Transmembrane</keyword>
<feature type="transmembrane region" description="Helical" evidence="1">
    <location>
        <begin position="234"/>
        <end position="252"/>
    </location>
</feature>
<name>A0A1M5J6Y4_9BACI</name>
<organism evidence="2 3">
    <name type="scientific">Ornithinibacillus halophilus</name>
    <dbReference type="NCBI Taxonomy" id="930117"/>
    <lineage>
        <taxon>Bacteria</taxon>
        <taxon>Bacillati</taxon>
        <taxon>Bacillota</taxon>
        <taxon>Bacilli</taxon>
        <taxon>Bacillales</taxon>
        <taxon>Bacillaceae</taxon>
        <taxon>Ornithinibacillus</taxon>
    </lineage>
</organism>
<gene>
    <name evidence="2" type="ORF">SAMN05216225_102834</name>
</gene>
<proteinExistence type="predicted"/>
<accession>A0A1M5J6Y4</accession>
<feature type="transmembrane region" description="Helical" evidence="1">
    <location>
        <begin position="264"/>
        <end position="287"/>
    </location>
</feature>